<dbReference type="Pfam" id="PF01252">
    <property type="entry name" value="Peptidase_A8"/>
    <property type="match status" value="1"/>
</dbReference>
<evidence type="ECO:0000256" key="7">
    <source>
        <dbReference type="ARBA" id="ARBA00022989"/>
    </source>
</evidence>
<evidence type="ECO:0000256" key="3">
    <source>
        <dbReference type="ARBA" id="ARBA00022670"/>
    </source>
</evidence>
<evidence type="ECO:0000256" key="2">
    <source>
        <dbReference type="ARBA" id="ARBA00022475"/>
    </source>
</evidence>
<keyword evidence="2 9" id="KW-1003">Cell membrane</keyword>
<comment type="subcellular location">
    <subcellularLocation>
        <location evidence="9">Cell membrane</location>
        <topology evidence="9">Multi-pass membrane protein</topology>
    </subcellularLocation>
</comment>
<evidence type="ECO:0000256" key="5">
    <source>
        <dbReference type="ARBA" id="ARBA00022750"/>
    </source>
</evidence>
<keyword evidence="7 9" id="KW-1133">Transmembrane helix</keyword>
<evidence type="ECO:0000256" key="10">
    <source>
        <dbReference type="RuleBase" id="RU000594"/>
    </source>
</evidence>
<keyword evidence="8 9" id="KW-0472">Membrane</keyword>
<keyword evidence="14" id="KW-1185">Reference proteome</keyword>
<organism evidence="13 14">
    <name type="scientific">Thalassotalea fonticola</name>
    <dbReference type="NCBI Taxonomy" id="3065649"/>
    <lineage>
        <taxon>Bacteria</taxon>
        <taxon>Pseudomonadati</taxon>
        <taxon>Pseudomonadota</taxon>
        <taxon>Gammaproteobacteria</taxon>
        <taxon>Alteromonadales</taxon>
        <taxon>Colwelliaceae</taxon>
        <taxon>Thalassotalea</taxon>
    </lineage>
</organism>
<feature type="region of interest" description="Disordered" evidence="12">
    <location>
        <begin position="163"/>
        <end position="182"/>
    </location>
</feature>
<keyword evidence="6 9" id="KW-0378">Hydrolase</keyword>
<dbReference type="PRINTS" id="PR00781">
    <property type="entry name" value="LIPOSIGPTASE"/>
</dbReference>
<dbReference type="PROSITE" id="PS00855">
    <property type="entry name" value="SPASE_II"/>
    <property type="match status" value="1"/>
</dbReference>
<evidence type="ECO:0000256" key="11">
    <source>
        <dbReference type="RuleBase" id="RU004181"/>
    </source>
</evidence>
<evidence type="ECO:0000256" key="4">
    <source>
        <dbReference type="ARBA" id="ARBA00022692"/>
    </source>
</evidence>
<feature type="transmembrane region" description="Helical" evidence="9">
    <location>
        <begin position="97"/>
        <end position="115"/>
    </location>
</feature>
<comment type="function">
    <text evidence="9 10">This protein specifically catalyzes the removal of signal peptides from prolipoproteins.</text>
</comment>
<protein>
    <recommendedName>
        <fullName evidence="9">Lipoprotein signal peptidase</fullName>
        <ecNumber evidence="9">3.4.23.36</ecNumber>
    </recommendedName>
    <alternativeName>
        <fullName evidence="9">Prolipoprotein signal peptidase</fullName>
    </alternativeName>
    <alternativeName>
        <fullName evidence="9">Signal peptidase II</fullName>
        <shortName evidence="9">SPase II</shortName>
    </alternativeName>
</protein>
<feature type="active site" evidence="9">
    <location>
        <position position="125"/>
    </location>
</feature>
<feature type="transmembrane region" description="Helical" evidence="9">
    <location>
        <begin position="12"/>
        <end position="28"/>
    </location>
</feature>
<dbReference type="PANTHER" id="PTHR33695">
    <property type="entry name" value="LIPOPROTEIN SIGNAL PEPTIDASE"/>
    <property type="match status" value="1"/>
</dbReference>
<dbReference type="NCBIfam" id="TIGR00077">
    <property type="entry name" value="lspA"/>
    <property type="match status" value="1"/>
</dbReference>
<dbReference type="RefSeq" id="WP_348397942.1">
    <property type="nucleotide sequence ID" value="NZ_CP136600.1"/>
</dbReference>
<evidence type="ECO:0000256" key="6">
    <source>
        <dbReference type="ARBA" id="ARBA00022801"/>
    </source>
</evidence>
<feature type="transmembrane region" description="Helical" evidence="9">
    <location>
        <begin position="72"/>
        <end position="90"/>
    </location>
</feature>
<comment type="catalytic activity">
    <reaction evidence="9 10">
        <text>Release of signal peptides from bacterial membrane prolipoproteins. Hydrolyzes -Xaa-Yaa-Zaa-|-(S,diacylglyceryl)Cys-, in which Xaa is hydrophobic (preferably Leu), and Yaa (Ala or Ser) and Zaa (Gly or Ala) have small, neutral side chains.</text>
        <dbReference type="EC" id="3.4.23.36"/>
    </reaction>
</comment>
<evidence type="ECO:0000313" key="14">
    <source>
        <dbReference type="Proteomes" id="UP001301442"/>
    </source>
</evidence>
<evidence type="ECO:0000256" key="1">
    <source>
        <dbReference type="ARBA" id="ARBA00006139"/>
    </source>
</evidence>
<comment type="pathway">
    <text evidence="9">Protein modification; lipoprotein biosynthesis (signal peptide cleavage).</text>
</comment>
<dbReference type="Proteomes" id="UP001301442">
    <property type="component" value="Chromosome"/>
</dbReference>
<dbReference type="HAMAP" id="MF_00161">
    <property type="entry name" value="LspA"/>
    <property type="match status" value="1"/>
</dbReference>
<accession>A0ABZ0GU07</accession>
<dbReference type="InterPro" id="IPR001872">
    <property type="entry name" value="Peptidase_A8"/>
</dbReference>
<keyword evidence="5 9" id="KW-0064">Aspartyl protease</keyword>
<evidence type="ECO:0000256" key="12">
    <source>
        <dbReference type="SAM" id="MobiDB-lite"/>
    </source>
</evidence>
<dbReference type="PANTHER" id="PTHR33695:SF1">
    <property type="entry name" value="LIPOPROTEIN SIGNAL PEPTIDASE"/>
    <property type="match status" value="1"/>
</dbReference>
<feature type="compositionally biased region" description="Basic and acidic residues" evidence="12">
    <location>
        <begin position="163"/>
        <end position="174"/>
    </location>
</feature>
<evidence type="ECO:0000256" key="9">
    <source>
        <dbReference type="HAMAP-Rule" id="MF_00161"/>
    </source>
</evidence>
<evidence type="ECO:0000256" key="8">
    <source>
        <dbReference type="ARBA" id="ARBA00023136"/>
    </source>
</evidence>
<feature type="transmembrane region" description="Helical" evidence="9">
    <location>
        <begin position="135"/>
        <end position="158"/>
    </location>
</feature>
<evidence type="ECO:0000313" key="13">
    <source>
        <dbReference type="EMBL" id="WOH39175.1"/>
    </source>
</evidence>
<keyword evidence="4 9" id="KW-0812">Transmembrane</keyword>
<feature type="active site" evidence="9">
    <location>
        <position position="143"/>
    </location>
</feature>
<sequence length="182" mass="20397">MSAKKLFNNTGLRWLWLAIVMLIIDQVTKQSVVALMDYRESIAVMPYFNLTYVHNPGAAFSFLADQGGWQRWFFTAIAGVVSILLVIWMAKTPKQDKLIAISFALILSGAVGNLIDRMMFGYVIDFLDFYVGNKHWPAFNIADSAIFVGAGLMILDAFRDSKNGEKQSNKKIESETQDSGVK</sequence>
<gene>
    <name evidence="9 13" type="primary">lspA</name>
    <name evidence="13" type="ORF">RI844_08115</name>
</gene>
<dbReference type="GO" id="GO:0004190">
    <property type="term" value="F:aspartic-type endopeptidase activity"/>
    <property type="evidence" value="ECO:0007669"/>
    <property type="project" value="UniProtKB-EC"/>
</dbReference>
<dbReference type="EC" id="3.4.23.36" evidence="9"/>
<reference evidence="13 14" key="1">
    <citation type="submission" date="2023-09" db="EMBL/GenBank/DDBJ databases">
        <authorList>
            <person name="Qi X."/>
        </authorList>
    </citation>
    <scope>NUCLEOTIDE SEQUENCE [LARGE SCALE GENOMIC DNA]</scope>
    <source>
        <strain evidence="13 14">S1-1</strain>
    </source>
</reference>
<name>A0ABZ0GU07_9GAMM</name>
<comment type="similarity">
    <text evidence="1 9 11">Belongs to the peptidase A8 family.</text>
</comment>
<dbReference type="EMBL" id="CP136600">
    <property type="protein sequence ID" value="WOH39175.1"/>
    <property type="molecule type" value="Genomic_DNA"/>
</dbReference>
<keyword evidence="3 9" id="KW-0645">Protease</keyword>
<proteinExistence type="inferred from homology"/>